<dbReference type="InterPro" id="IPR043504">
    <property type="entry name" value="Peptidase_S1_PA_chymotrypsin"/>
</dbReference>
<name>A0A8K0P976_LADFU</name>
<protein>
    <recommendedName>
        <fullName evidence="4">Peptidase S1 domain-containing protein</fullName>
    </recommendedName>
</protein>
<dbReference type="InterPro" id="IPR009003">
    <property type="entry name" value="Peptidase_S1_PA"/>
</dbReference>
<evidence type="ECO:0000313" key="6">
    <source>
        <dbReference type="Proteomes" id="UP000792457"/>
    </source>
</evidence>
<dbReference type="InterPro" id="IPR051487">
    <property type="entry name" value="Ser/Thr_Proteases_Immune/Dev"/>
</dbReference>
<evidence type="ECO:0000259" key="4">
    <source>
        <dbReference type="PROSITE" id="PS50240"/>
    </source>
</evidence>
<dbReference type="EMBL" id="KZ309230">
    <property type="protein sequence ID" value="KAG8237817.1"/>
    <property type="molecule type" value="Genomic_DNA"/>
</dbReference>
<dbReference type="Proteomes" id="UP000792457">
    <property type="component" value="Unassembled WGS sequence"/>
</dbReference>
<feature type="domain" description="Peptidase S1" evidence="4">
    <location>
        <begin position="88"/>
        <end position="315"/>
    </location>
</feature>
<dbReference type="PROSITE" id="PS00135">
    <property type="entry name" value="TRYPSIN_SER"/>
    <property type="match status" value="2"/>
</dbReference>
<feature type="signal peptide" evidence="3">
    <location>
        <begin position="1"/>
        <end position="23"/>
    </location>
</feature>
<dbReference type="SUPFAM" id="SSF50494">
    <property type="entry name" value="Trypsin-like serine proteases"/>
    <property type="match status" value="2"/>
</dbReference>
<proteinExistence type="inferred from homology"/>
<dbReference type="OrthoDB" id="5565075at2759"/>
<keyword evidence="3" id="KW-0732">Signal</keyword>
<evidence type="ECO:0000313" key="5">
    <source>
        <dbReference type="EMBL" id="KAG8237817.1"/>
    </source>
</evidence>
<dbReference type="GO" id="GO:0004252">
    <property type="term" value="F:serine-type endopeptidase activity"/>
    <property type="evidence" value="ECO:0007669"/>
    <property type="project" value="InterPro"/>
</dbReference>
<dbReference type="AlphaFoldDB" id="A0A8K0P976"/>
<keyword evidence="6" id="KW-1185">Reference proteome</keyword>
<comment type="similarity">
    <text evidence="2">Belongs to the peptidase S1 family. CLIP subfamily.</text>
</comment>
<dbReference type="Pfam" id="PF00089">
    <property type="entry name" value="Trypsin"/>
    <property type="match status" value="2"/>
</dbReference>
<reference evidence="5" key="1">
    <citation type="submission" date="2013-04" db="EMBL/GenBank/DDBJ databases">
        <authorList>
            <person name="Qu J."/>
            <person name="Murali S.C."/>
            <person name="Bandaranaike D."/>
            <person name="Bellair M."/>
            <person name="Blankenburg K."/>
            <person name="Chao H."/>
            <person name="Dinh H."/>
            <person name="Doddapaneni H."/>
            <person name="Downs B."/>
            <person name="Dugan-Rocha S."/>
            <person name="Elkadiri S."/>
            <person name="Gnanaolivu R.D."/>
            <person name="Hernandez B."/>
            <person name="Javaid M."/>
            <person name="Jayaseelan J.C."/>
            <person name="Lee S."/>
            <person name="Li M."/>
            <person name="Ming W."/>
            <person name="Munidasa M."/>
            <person name="Muniz J."/>
            <person name="Nguyen L."/>
            <person name="Ongeri F."/>
            <person name="Osuji N."/>
            <person name="Pu L.-L."/>
            <person name="Puazo M."/>
            <person name="Qu C."/>
            <person name="Quiroz J."/>
            <person name="Raj R."/>
            <person name="Weissenberger G."/>
            <person name="Xin Y."/>
            <person name="Zou X."/>
            <person name="Han Y."/>
            <person name="Richards S."/>
            <person name="Worley K."/>
            <person name="Muzny D."/>
            <person name="Gibbs R."/>
        </authorList>
    </citation>
    <scope>NUCLEOTIDE SEQUENCE</scope>
    <source>
        <strain evidence="5">Sampled in the wild</strain>
    </source>
</reference>
<keyword evidence="1" id="KW-1015">Disulfide bond</keyword>
<comment type="caution">
    <text evidence="5">The sequence shown here is derived from an EMBL/GenBank/DDBJ whole genome shotgun (WGS) entry which is preliminary data.</text>
</comment>
<evidence type="ECO:0000256" key="1">
    <source>
        <dbReference type="ARBA" id="ARBA00023157"/>
    </source>
</evidence>
<sequence length="318" mass="33549">MLSLTFKMKLVFAVTFLAVSAHALDVSKLKPVEVKRPPLHPKLSAAGWNKVDTSNYKKGTNQQPGVINFIRLPPPSFASVNLDGQLVTISGFGKYTDDSGISKELRYVTLPVMPTAQCAGAFPGVDNSQICTDTTGGHSACNGDSGGPLIIQVNDGGYYEVGLVSFGSNQGCTLGMPAVFTRITRVINFIRLPPPSFASVNLDGQLVTISGFGKYTDDSGISKELRYVTLPVMPTAQCAGAFPGVDNSQICTDTTGGHSACNGDSGGPLIIQVNDGGYYEVGLVSFGSNQGCTLGMPAVFTRITSFLPWISSHTGMKF</sequence>
<dbReference type="GO" id="GO:0006508">
    <property type="term" value="P:proteolysis"/>
    <property type="evidence" value="ECO:0007669"/>
    <property type="project" value="InterPro"/>
</dbReference>
<dbReference type="PROSITE" id="PS50240">
    <property type="entry name" value="TRYPSIN_DOM"/>
    <property type="match status" value="1"/>
</dbReference>
<gene>
    <name evidence="5" type="ORF">J437_LFUL002425</name>
</gene>
<dbReference type="InterPro" id="IPR033116">
    <property type="entry name" value="TRYPSIN_SER"/>
</dbReference>
<dbReference type="InterPro" id="IPR001254">
    <property type="entry name" value="Trypsin_dom"/>
</dbReference>
<dbReference type="SMART" id="SM00020">
    <property type="entry name" value="Tryp_SPc"/>
    <property type="match status" value="1"/>
</dbReference>
<accession>A0A8K0P976</accession>
<evidence type="ECO:0000256" key="2">
    <source>
        <dbReference type="ARBA" id="ARBA00024195"/>
    </source>
</evidence>
<dbReference type="PANTHER" id="PTHR24256">
    <property type="entry name" value="TRYPTASE-RELATED"/>
    <property type="match status" value="1"/>
</dbReference>
<reference evidence="5" key="2">
    <citation type="submission" date="2017-10" db="EMBL/GenBank/DDBJ databases">
        <title>Ladona fulva Genome sequencing and assembly.</title>
        <authorList>
            <person name="Murali S."/>
            <person name="Richards S."/>
            <person name="Bandaranaike D."/>
            <person name="Bellair M."/>
            <person name="Blankenburg K."/>
            <person name="Chao H."/>
            <person name="Dinh H."/>
            <person name="Doddapaneni H."/>
            <person name="Dugan-Rocha S."/>
            <person name="Elkadiri S."/>
            <person name="Gnanaolivu R."/>
            <person name="Hernandez B."/>
            <person name="Skinner E."/>
            <person name="Javaid M."/>
            <person name="Lee S."/>
            <person name="Li M."/>
            <person name="Ming W."/>
            <person name="Munidasa M."/>
            <person name="Muniz J."/>
            <person name="Nguyen L."/>
            <person name="Hughes D."/>
            <person name="Osuji N."/>
            <person name="Pu L.-L."/>
            <person name="Puazo M."/>
            <person name="Qu C."/>
            <person name="Quiroz J."/>
            <person name="Raj R."/>
            <person name="Weissenberger G."/>
            <person name="Xin Y."/>
            <person name="Zou X."/>
            <person name="Han Y."/>
            <person name="Worley K."/>
            <person name="Muzny D."/>
            <person name="Gibbs R."/>
        </authorList>
    </citation>
    <scope>NUCLEOTIDE SEQUENCE</scope>
    <source>
        <strain evidence="5">Sampled in the wild</strain>
    </source>
</reference>
<organism evidence="5 6">
    <name type="scientific">Ladona fulva</name>
    <name type="common">Scarce chaser dragonfly</name>
    <name type="synonym">Libellula fulva</name>
    <dbReference type="NCBI Taxonomy" id="123851"/>
    <lineage>
        <taxon>Eukaryota</taxon>
        <taxon>Metazoa</taxon>
        <taxon>Ecdysozoa</taxon>
        <taxon>Arthropoda</taxon>
        <taxon>Hexapoda</taxon>
        <taxon>Insecta</taxon>
        <taxon>Pterygota</taxon>
        <taxon>Palaeoptera</taxon>
        <taxon>Odonata</taxon>
        <taxon>Epiprocta</taxon>
        <taxon>Anisoptera</taxon>
        <taxon>Libelluloidea</taxon>
        <taxon>Libellulidae</taxon>
        <taxon>Ladona</taxon>
    </lineage>
</organism>
<feature type="chain" id="PRO_5035468590" description="Peptidase S1 domain-containing protein" evidence="3">
    <location>
        <begin position="24"/>
        <end position="318"/>
    </location>
</feature>
<dbReference type="Gene3D" id="2.40.10.10">
    <property type="entry name" value="Trypsin-like serine proteases"/>
    <property type="match status" value="2"/>
</dbReference>
<evidence type="ECO:0000256" key="3">
    <source>
        <dbReference type="SAM" id="SignalP"/>
    </source>
</evidence>